<dbReference type="Proteomes" id="UP000315252">
    <property type="component" value="Unassembled WGS sequence"/>
</dbReference>
<feature type="compositionally biased region" description="Basic and acidic residues" evidence="1">
    <location>
        <begin position="205"/>
        <end position="217"/>
    </location>
</feature>
<feature type="region of interest" description="Disordered" evidence="1">
    <location>
        <begin position="159"/>
        <end position="220"/>
    </location>
</feature>
<reference evidence="4 5" key="1">
    <citation type="submission" date="2019-06" db="EMBL/GenBank/DDBJ databases">
        <title>Whole genome sequence for Rhodospirillaceae sp. R148.</title>
        <authorList>
            <person name="Wang G."/>
        </authorList>
    </citation>
    <scope>NUCLEOTIDE SEQUENCE [LARGE SCALE GENOMIC DNA]</scope>
    <source>
        <strain evidence="4 5">R148</strain>
    </source>
</reference>
<sequence>MSVARNILLFIIYTALAIAVAVEAPLRVPRLDQSVAVMIGLLIFLAGALVHEMYQRLSRESFLGRQILALRHAQSELYEQLNWSRRENKALAEAVQAVVRSGRLPSEPGTVDEAITEVRVIKSLGASQPRPDAQQKVVAEPAITLVADPDGFGPISARASAAHSTQGEQVLSSPLHSNPKAADAHVPVTKTSIEAGLKTAPNEKAGSEKTGNEKSTSEKTGAGDYILPEVIRNLSEDEILKQVQNALRDDRISFVLQPIVSLPQRKRRFYECFSRVRTEEDQMILPEEYIGVAEREGLITAIDNMLLFRCVQLVRKIQRRSDNLDFFCNISPHTLRDDDFFGDFVEFLESNDILGPNLIFEFAQSEFAAFGEVEMAHLERLARVGCRLSLDQVTDLRMDLPALAASNIRFVKIQADLLTAGTSEVDALLAAFRDVPVKLVAEKVEAEDTLRKLLDKQIDFGQGYLFGEPRLARPAA</sequence>
<dbReference type="CDD" id="cd01948">
    <property type="entry name" value="EAL"/>
    <property type="match status" value="1"/>
</dbReference>
<keyword evidence="2" id="KW-0472">Membrane</keyword>
<evidence type="ECO:0000313" key="4">
    <source>
        <dbReference type="EMBL" id="TQV73301.1"/>
    </source>
</evidence>
<accession>A0A545T7W3</accession>
<gene>
    <name evidence="4" type="ORF">FKG95_25110</name>
</gene>
<evidence type="ECO:0000259" key="3">
    <source>
        <dbReference type="PROSITE" id="PS50883"/>
    </source>
</evidence>
<keyword evidence="2" id="KW-0812">Transmembrane</keyword>
<dbReference type="PANTHER" id="PTHR33121:SF79">
    <property type="entry name" value="CYCLIC DI-GMP PHOSPHODIESTERASE PDED-RELATED"/>
    <property type="match status" value="1"/>
</dbReference>
<dbReference type="PANTHER" id="PTHR33121">
    <property type="entry name" value="CYCLIC DI-GMP PHOSPHODIESTERASE PDEF"/>
    <property type="match status" value="1"/>
</dbReference>
<dbReference type="RefSeq" id="WP_142899201.1">
    <property type="nucleotide sequence ID" value="NZ_ML660062.1"/>
</dbReference>
<dbReference type="Pfam" id="PF00563">
    <property type="entry name" value="EAL"/>
    <property type="match status" value="1"/>
</dbReference>
<comment type="caution">
    <text evidence="4">The sequence shown here is derived from an EMBL/GenBank/DDBJ whole genome shotgun (WGS) entry which is preliminary data.</text>
</comment>
<dbReference type="AlphaFoldDB" id="A0A545T7W3"/>
<feature type="compositionally biased region" description="Polar residues" evidence="1">
    <location>
        <begin position="162"/>
        <end position="176"/>
    </location>
</feature>
<name>A0A545T7W3_9PROT</name>
<keyword evidence="5" id="KW-1185">Reference proteome</keyword>
<evidence type="ECO:0000256" key="2">
    <source>
        <dbReference type="SAM" id="Phobius"/>
    </source>
</evidence>
<keyword evidence="2" id="KW-1133">Transmembrane helix</keyword>
<dbReference type="InterPro" id="IPR050706">
    <property type="entry name" value="Cyclic-di-GMP_PDE-like"/>
</dbReference>
<dbReference type="EMBL" id="VHSH01000011">
    <property type="protein sequence ID" value="TQV73301.1"/>
    <property type="molecule type" value="Genomic_DNA"/>
</dbReference>
<dbReference type="PROSITE" id="PS50883">
    <property type="entry name" value="EAL"/>
    <property type="match status" value="1"/>
</dbReference>
<dbReference type="GO" id="GO:0071111">
    <property type="term" value="F:cyclic-guanylate-specific phosphodiesterase activity"/>
    <property type="evidence" value="ECO:0007669"/>
    <property type="project" value="InterPro"/>
</dbReference>
<evidence type="ECO:0000313" key="5">
    <source>
        <dbReference type="Proteomes" id="UP000315252"/>
    </source>
</evidence>
<feature type="domain" description="EAL" evidence="3">
    <location>
        <begin position="236"/>
        <end position="476"/>
    </location>
</feature>
<protein>
    <submittedName>
        <fullName evidence="4">EAL domain-containing protein</fullName>
    </submittedName>
</protein>
<feature type="transmembrane region" description="Helical" evidence="2">
    <location>
        <begin position="31"/>
        <end position="50"/>
    </location>
</feature>
<evidence type="ECO:0000256" key="1">
    <source>
        <dbReference type="SAM" id="MobiDB-lite"/>
    </source>
</evidence>
<dbReference type="InterPro" id="IPR035919">
    <property type="entry name" value="EAL_sf"/>
</dbReference>
<dbReference type="SUPFAM" id="SSF141868">
    <property type="entry name" value="EAL domain-like"/>
    <property type="match status" value="1"/>
</dbReference>
<dbReference type="InterPro" id="IPR001633">
    <property type="entry name" value="EAL_dom"/>
</dbReference>
<organism evidence="4 5">
    <name type="scientific">Denitrobaculum tricleocarpae</name>
    <dbReference type="NCBI Taxonomy" id="2591009"/>
    <lineage>
        <taxon>Bacteria</taxon>
        <taxon>Pseudomonadati</taxon>
        <taxon>Pseudomonadota</taxon>
        <taxon>Alphaproteobacteria</taxon>
        <taxon>Rhodospirillales</taxon>
        <taxon>Rhodospirillaceae</taxon>
        <taxon>Denitrobaculum</taxon>
    </lineage>
</organism>
<dbReference type="OrthoDB" id="7178689at2"/>
<dbReference type="SMART" id="SM00052">
    <property type="entry name" value="EAL"/>
    <property type="match status" value="1"/>
</dbReference>
<dbReference type="Gene3D" id="3.20.20.450">
    <property type="entry name" value="EAL domain"/>
    <property type="match status" value="1"/>
</dbReference>
<proteinExistence type="predicted"/>